<dbReference type="AlphaFoldDB" id="A0A2K1JCT6"/>
<dbReference type="EMBL" id="ABEU02000015">
    <property type="protein sequence ID" value="PNR39345.1"/>
    <property type="molecule type" value="Genomic_DNA"/>
</dbReference>
<dbReference type="InParanoid" id="A0A2K1JCT6"/>
<evidence type="ECO:0000313" key="1">
    <source>
        <dbReference type="EMBL" id="PNR39345.1"/>
    </source>
</evidence>
<keyword evidence="3" id="KW-1185">Reference proteome</keyword>
<dbReference type="Proteomes" id="UP000006727">
    <property type="component" value="Chromosome 15"/>
</dbReference>
<dbReference type="PaxDb" id="3218-PP1S99_45V6.1"/>
<reference evidence="1 3" key="2">
    <citation type="journal article" date="2018" name="Plant J.">
        <title>The Physcomitrella patens chromosome-scale assembly reveals moss genome structure and evolution.</title>
        <authorList>
            <person name="Lang D."/>
            <person name="Ullrich K.K."/>
            <person name="Murat F."/>
            <person name="Fuchs J."/>
            <person name="Jenkins J."/>
            <person name="Haas F.B."/>
            <person name="Piednoel M."/>
            <person name="Gundlach H."/>
            <person name="Van Bel M."/>
            <person name="Meyberg R."/>
            <person name="Vives C."/>
            <person name="Morata J."/>
            <person name="Symeonidi A."/>
            <person name="Hiss M."/>
            <person name="Muchero W."/>
            <person name="Kamisugi Y."/>
            <person name="Saleh O."/>
            <person name="Blanc G."/>
            <person name="Decker E.L."/>
            <person name="van Gessel N."/>
            <person name="Grimwood J."/>
            <person name="Hayes R.D."/>
            <person name="Graham S.W."/>
            <person name="Gunter L.E."/>
            <person name="McDaniel S.F."/>
            <person name="Hoernstein S.N.W."/>
            <person name="Larsson A."/>
            <person name="Li F.W."/>
            <person name="Perroud P.F."/>
            <person name="Phillips J."/>
            <person name="Ranjan P."/>
            <person name="Rokshar D.S."/>
            <person name="Rothfels C.J."/>
            <person name="Schneider L."/>
            <person name="Shu S."/>
            <person name="Stevenson D.W."/>
            <person name="Thummler F."/>
            <person name="Tillich M."/>
            <person name="Villarreal Aguilar J.C."/>
            <person name="Widiez T."/>
            <person name="Wong G.K."/>
            <person name="Wymore A."/>
            <person name="Zhang Y."/>
            <person name="Zimmer A.D."/>
            <person name="Quatrano R.S."/>
            <person name="Mayer K.F.X."/>
            <person name="Goodstein D."/>
            <person name="Casacuberta J.M."/>
            <person name="Vandepoele K."/>
            <person name="Reski R."/>
            <person name="Cuming A.C."/>
            <person name="Tuskan G.A."/>
            <person name="Maumus F."/>
            <person name="Salse J."/>
            <person name="Schmutz J."/>
            <person name="Rensing S.A."/>
        </authorList>
    </citation>
    <scope>NUCLEOTIDE SEQUENCE [LARGE SCALE GENOMIC DNA]</scope>
    <source>
        <strain evidence="2 3">cv. Gransden 2004</strain>
    </source>
</reference>
<dbReference type="Gramene" id="Pp3c15_11480V3.1">
    <property type="protein sequence ID" value="PAC:32926847.CDS.1"/>
    <property type="gene ID" value="Pp3c15_11480"/>
</dbReference>
<protein>
    <submittedName>
        <fullName evidence="1 2">Uncharacterized protein</fullName>
    </submittedName>
</protein>
<organism evidence="1">
    <name type="scientific">Physcomitrium patens</name>
    <name type="common">Spreading-leaved earth moss</name>
    <name type="synonym">Physcomitrella patens</name>
    <dbReference type="NCBI Taxonomy" id="3218"/>
    <lineage>
        <taxon>Eukaryota</taxon>
        <taxon>Viridiplantae</taxon>
        <taxon>Streptophyta</taxon>
        <taxon>Embryophyta</taxon>
        <taxon>Bryophyta</taxon>
        <taxon>Bryophytina</taxon>
        <taxon>Bryopsida</taxon>
        <taxon>Funariidae</taxon>
        <taxon>Funariales</taxon>
        <taxon>Funariaceae</taxon>
        <taxon>Physcomitrium</taxon>
    </lineage>
</organism>
<proteinExistence type="predicted"/>
<sequence length="55" mass="6388">MLYHRGQKVSDRLAARVCVGRNWEIVFASGIDPESRMEKDSCIFFSRKVTTLVKR</sequence>
<reference evidence="1 3" key="1">
    <citation type="journal article" date="2008" name="Science">
        <title>The Physcomitrella genome reveals evolutionary insights into the conquest of land by plants.</title>
        <authorList>
            <person name="Rensing S."/>
            <person name="Lang D."/>
            <person name="Zimmer A."/>
            <person name="Terry A."/>
            <person name="Salamov A."/>
            <person name="Shapiro H."/>
            <person name="Nishiyama T."/>
            <person name="Perroud P.-F."/>
            <person name="Lindquist E."/>
            <person name="Kamisugi Y."/>
            <person name="Tanahashi T."/>
            <person name="Sakakibara K."/>
            <person name="Fujita T."/>
            <person name="Oishi K."/>
            <person name="Shin-I T."/>
            <person name="Kuroki Y."/>
            <person name="Toyoda A."/>
            <person name="Suzuki Y."/>
            <person name="Hashimoto A."/>
            <person name="Yamaguchi K."/>
            <person name="Sugano A."/>
            <person name="Kohara Y."/>
            <person name="Fujiyama A."/>
            <person name="Anterola A."/>
            <person name="Aoki S."/>
            <person name="Ashton N."/>
            <person name="Barbazuk W.B."/>
            <person name="Barker E."/>
            <person name="Bennetzen J."/>
            <person name="Bezanilla M."/>
            <person name="Blankenship R."/>
            <person name="Cho S.H."/>
            <person name="Dutcher S."/>
            <person name="Estelle M."/>
            <person name="Fawcett J.A."/>
            <person name="Gundlach H."/>
            <person name="Hanada K."/>
            <person name="Heyl A."/>
            <person name="Hicks K.A."/>
            <person name="Hugh J."/>
            <person name="Lohr M."/>
            <person name="Mayer K."/>
            <person name="Melkozernov A."/>
            <person name="Murata T."/>
            <person name="Nelson D."/>
            <person name="Pils B."/>
            <person name="Prigge M."/>
            <person name="Reiss B."/>
            <person name="Renner T."/>
            <person name="Rombauts S."/>
            <person name="Rushton P."/>
            <person name="Sanderfoot A."/>
            <person name="Schween G."/>
            <person name="Shiu S.-H."/>
            <person name="Stueber K."/>
            <person name="Theodoulou F.L."/>
            <person name="Tu H."/>
            <person name="Van de Peer Y."/>
            <person name="Verrier P.J."/>
            <person name="Waters E."/>
            <person name="Wood A."/>
            <person name="Yang L."/>
            <person name="Cove D."/>
            <person name="Cuming A."/>
            <person name="Hasebe M."/>
            <person name="Lucas S."/>
            <person name="Mishler D.B."/>
            <person name="Reski R."/>
            <person name="Grigoriev I."/>
            <person name="Quatrano R.S."/>
            <person name="Boore J.L."/>
        </authorList>
    </citation>
    <scope>NUCLEOTIDE SEQUENCE [LARGE SCALE GENOMIC DNA]</scope>
    <source>
        <strain evidence="2 3">cv. Gransden 2004</strain>
    </source>
</reference>
<name>A0A2K1JCT6_PHYPA</name>
<evidence type="ECO:0000313" key="3">
    <source>
        <dbReference type="Proteomes" id="UP000006727"/>
    </source>
</evidence>
<dbReference type="EnsemblPlants" id="Pp3c15_11480V3.1">
    <property type="protein sequence ID" value="PAC:32926847.CDS.1"/>
    <property type="gene ID" value="Pp3c15_11480"/>
</dbReference>
<accession>A0A2K1JCT6</accession>
<reference evidence="2" key="3">
    <citation type="submission" date="2020-12" db="UniProtKB">
        <authorList>
            <consortium name="EnsemblPlants"/>
        </authorList>
    </citation>
    <scope>IDENTIFICATION</scope>
</reference>
<evidence type="ECO:0000313" key="2">
    <source>
        <dbReference type="EnsemblPlants" id="PAC:32926847.CDS.1"/>
    </source>
</evidence>
<gene>
    <name evidence="1" type="ORF">PHYPA_019623</name>
</gene>